<gene>
    <name evidence="3" type="ORF">DEF24_10555</name>
</gene>
<feature type="compositionally biased region" description="Basic and acidic residues" evidence="1">
    <location>
        <begin position="262"/>
        <end position="301"/>
    </location>
</feature>
<proteinExistence type="predicted"/>
<dbReference type="OrthoDB" id="4463773at2"/>
<feature type="compositionally biased region" description="Basic and acidic residues" evidence="1">
    <location>
        <begin position="115"/>
        <end position="126"/>
    </location>
</feature>
<organism evidence="3 4">
    <name type="scientific">Marinitenerispora sediminis</name>
    <dbReference type="NCBI Taxonomy" id="1931232"/>
    <lineage>
        <taxon>Bacteria</taxon>
        <taxon>Bacillati</taxon>
        <taxon>Actinomycetota</taxon>
        <taxon>Actinomycetes</taxon>
        <taxon>Streptosporangiales</taxon>
        <taxon>Nocardiopsidaceae</taxon>
        <taxon>Marinitenerispora</taxon>
    </lineage>
</organism>
<accession>A0A368T6Q4</accession>
<feature type="non-terminal residue" evidence="3">
    <location>
        <position position="376"/>
    </location>
</feature>
<feature type="region of interest" description="Disordered" evidence="1">
    <location>
        <begin position="39"/>
        <end position="248"/>
    </location>
</feature>
<evidence type="ECO:0000259" key="2">
    <source>
        <dbReference type="Pfam" id="PF10708"/>
    </source>
</evidence>
<dbReference type="RefSeq" id="WP_114433248.1">
    <property type="nucleotide sequence ID" value="NZ_QEIN01000067.1"/>
</dbReference>
<sequence length="376" mass="39016">MGGSIEPGWYADPRGEDGQLRWWNGEAWTEHVRSLAELRGESGQRSAASADDEATSDLTGAAGGPADRSGDGAAEATMDLGALGGTAAGTGSAMRADPPARPVEPVDEALSTMRIDPDDRPHRPVDPVDDAPATMRIDPPSRPRPASPDAGLEPSTMRIDPPSRPQDARSADVDEDEDDPTADLSGMRRPAIDDEEESDPTRDLTGESAAEAAPRTAVFNPGDPLFTATAAAGSAPPEEPKKGGFKLNKFLGNLKEGLQDYRSELAEERKTRQEEQRRKAEEEAKRRAEQQAKEEERRREQAASGAPAAAAPGAPPAASDQAAGGGPAAAPEAGPPAPATPEAGASGAASAAPPQHSGTGGQAPWPHQRPGAQPYP</sequence>
<protein>
    <recommendedName>
        <fullName evidence="2">DUF2510 domain-containing protein</fullName>
    </recommendedName>
</protein>
<dbReference type="Pfam" id="PF10708">
    <property type="entry name" value="DUF2510"/>
    <property type="match status" value="1"/>
</dbReference>
<dbReference type="InterPro" id="IPR018929">
    <property type="entry name" value="DUF2510"/>
</dbReference>
<feature type="region of interest" description="Disordered" evidence="1">
    <location>
        <begin position="262"/>
        <end position="376"/>
    </location>
</feature>
<evidence type="ECO:0000313" key="4">
    <source>
        <dbReference type="Proteomes" id="UP000253318"/>
    </source>
</evidence>
<feature type="compositionally biased region" description="Low complexity" evidence="1">
    <location>
        <begin position="340"/>
        <end position="354"/>
    </location>
</feature>
<evidence type="ECO:0000313" key="3">
    <source>
        <dbReference type="EMBL" id="RCV59194.1"/>
    </source>
</evidence>
<comment type="caution">
    <text evidence="3">The sequence shown here is derived from an EMBL/GenBank/DDBJ whole genome shotgun (WGS) entry which is preliminary data.</text>
</comment>
<dbReference type="Proteomes" id="UP000253318">
    <property type="component" value="Unassembled WGS sequence"/>
</dbReference>
<dbReference type="EMBL" id="QEIN01000067">
    <property type="protein sequence ID" value="RCV59194.1"/>
    <property type="molecule type" value="Genomic_DNA"/>
</dbReference>
<keyword evidence="4" id="KW-1185">Reference proteome</keyword>
<name>A0A368T6Q4_9ACTN</name>
<evidence type="ECO:0000256" key="1">
    <source>
        <dbReference type="SAM" id="MobiDB-lite"/>
    </source>
</evidence>
<dbReference type="AlphaFoldDB" id="A0A368T6Q4"/>
<feature type="domain" description="DUF2510" evidence="2">
    <location>
        <begin position="7"/>
        <end position="34"/>
    </location>
</feature>
<reference evidence="3 4" key="1">
    <citation type="submission" date="2018-04" db="EMBL/GenBank/DDBJ databases">
        <title>Novel actinobacteria from marine sediment.</title>
        <authorList>
            <person name="Ng Z.Y."/>
            <person name="Tan G.Y.A."/>
        </authorList>
    </citation>
    <scope>NUCLEOTIDE SEQUENCE [LARGE SCALE GENOMIC DNA]</scope>
    <source>
        <strain evidence="3 4">TPS81</strain>
    </source>
</reference>
<feature type="compositionally biased region" description="Low complexity" evidence="1">
    <location>
        <begin position="302"/>
        <end position="332"/>
    </location>
</feature>